<name>A0A8J3VDY6_9ACTN</name>
<dbReference type="RefSeq" id="WP_203907910.1">
    <property type="nucleotide sequence ID" value="NZ_BONY01000010.1"/>
</dbReference>
<dbReference type="AlphaFoldDB" id="A0A8J3VDY6"/>
<dbReference type="InterPro" id="IPR011989">
    <property type="entry name" value="ARM-like"/>
</dbReference>
<reference evidence="1" key="1">
    <citation type="submission" date="2021-01" db="EMBL/GenBank/DDBJ databases">
        <title>Whole genome shotgun sequence of Rhizocola hellebori NBRC 109834.</title>
        <authorList>
            <person name="Komaki H."/>
            <person name="Tamura T."/>
        </authorList>
    </citation>
    <scope>NUCLEOTIDE SEQUENCE</scope>
    <source>
        <strain evidence="1">NBRC 109834</strain>
    </source>
</reference>
<dbReference type="Gene3D" id="1.25.10.10">
    <property type="entry name" value="Leucine-rich Repeat Variant"/>
    <property type="match status" value="1"/>
</dbReference>
<proteinExistence type="predicted"/>
<dbReference type="Proteomes" id="UP000612899">
    <property type="component" value="Unassembled WGS sequence"/>
</dbReference>
<protein>
    <recommendedName>
        <fullName evidence="3">HEAT repeat domain-containing protein</fullName>
    </recommendedName>
</protein>
<comment type="caution">
    <text evidence="1">The sequence shown here is derived from an EMBL/GenBank/DDBJ whole genome shotgun (WGS) entry which is preliminary data.</text>
</comment>
<evidence type="ECO:0000313" key="1">
    <source>
        <dbReference type="EMBL" id="GIH04014.1"/>
    </source>
</evidence>
<organism evidence="1 2">
    <name type="scientific">Rhizocola hellebori</name>
    <dbReference type="NCBI Taxonomy" id="1392758"/>
    <lineage>
        <taxon>Bacteria</taxon>
        <taxon>Bacillati</taxon>
        <taxon>Actinomycetota</taxon>
        <taxon>Actinomycetes</taxon>
        <taxon>Micromonosporales</taxon>
        <taxon>Micromonosporaceae</taxon>
        <taxon>Rhizocola</taxon>
    </lineage>
</organism>
<dbReference type="InterPro" id="IPR016024">
    <property type="entry name" value="ARM-type_fold"/>
</dbReference>
<accession>A0A8J3VDY6</accession>
<evidence type="ECO:0000313" key="2">
    <source>
        <dbReference type="Proteomes" id="UP000612899"/>
    </source>
</evidence>
<keyword evidence="2" id="KW-1185">Reference proteome</keyword>
<dbReference type="EMBL" id="BONY01000010">
    <property type="protein sequence ID" value="GIH04014.1"/>
    <property type="molecule type" value="Genomic_DNA"/>
</dbReference>
<dbReference type="SMART" id="SM00567">
    <property type="entry name" value="EZ_HEAT"/>
    <property type="match status" value="2"/>
</dbReference>
<dbReference type="Pfam" id="PF13646">
    <property type="entry name" value="HEAT_2"/>
    <property type="match status" value="1"/>
</dbReference>
<dbReference type="SUPFAM" id="SSF48371">
    <property type="entry name" value="ARM repeat"/>
    <property type="match status" value="1"/>
</dbReference>
<dbReference type="InterPro" id="IPR004155">
    <property type="entry name" value="PBS_lyase_HEAT"/>
</dbReference>
<evidence type="ECO:0008006" key="3">
    <source>
        <dbReference type="Google" id="ProtNLM"/>
    </source>
</evidence>
<gene>
    <name evidence="1" type="ORF">Rhe02_20810</name>
</gene>
<sequence>MATWRQSGEDPRGTDELFRVALTELDLSDEELRSATAAVVALQSRPTREVLDRACELCRSADVDERRLGVAVLGELRDFADVASAGPAFVEESMQMLLALAATEPNTDVLVEVARAFGFRMDPRAVEPLLAWRGHVEPSMRLFVACSLRSCRTPDNEARVVDALIELTGDTDGEVRDFALFGLRELEVDSAQVREAMLLRVRDPDVSAAGEALVGLAMLGDERAIAPLIEYLEDPDPHGAIAYGLDAATALADPRLLPTLRALEQRLGDRSDLRQAILACTEGSWRAAG</sequence>